<organism evidence="2 3">
    <name type="scientific">Leucosporidium creatinivorum</name>
    <dbReference type="NCBI Taxonomy" id="106004"/>
    <lineage>
        <taxon>Eukaryota</taxon>
        <taxon>Fungi</taxon>
        <taxon>Dikarya</taxon>
        <taxon>Basidiomycota</taxon>
        <taxon>Pucciniomycotina</taxon>
        <taxon>Microbotryomycetes</taxon>
        <taxon>Leucosporidiales</taxon>
        <taxon>Leucosporidium</taxon>
    </lineage>
</organism>
<dbReference type="Gene3D" id="3.40.50.150">
    <property type="entry name" value="Vaccinia Virus protein VP39"/>
    <property type="match status" value="1"/>
</dbReference>
<reference evidence="2 3" key="1">
    <citation type="submission" date="2016-07" db="EMBL/GenBank/DDBJ databases">
        <title>Pervasive Adenine N6-methylation of Active Genes in Fungi.</title>
        <authorList>
            <consortium name="DOE Joint Genome Institute"/>
            <person name="Mondo S.J."/>
            <person name="Dannebaum R.O."/>
            <person name="Kuo R.C."/>
            <person name="Labutti K."/>
            <person name="Haridas S."/>
            <person name="Kuo A."/>
            <person name="Salamov A."/>
            <person name="Ahrendt S.R."/>
            <person name="Lipzen A."/>
            <person name="Sullivan W."/>
            <person name="Andreopoulos W.B."/>
            <person name="Clum A."/>
            <person name="Lindquist E."/>
            <person name="Daum C."/>
            <person name="Ramamoorthy G.K."/>
            <person name="Gryganskyi A."/>
            <person name="Culley D."/>
            <person name="Magnuson J.K."/>
            <person name="James T.Y."/>
            <person name="O'Malley M.A."/>
            <person name="Stajich J.E."/>
            <person name="Spatafora J.W."/>
            <person name="Visel A."/>
            <person name="Grigoriev I.V."/>
        </authorList>
    </citation>
    <scope>NUCLEOTIDE SEQUENCE [LARGE SCALE GENOMIC DNA]</scope>
    <source>
        <strain evidence="2 3">62-1032</strain>
    </source>
</reference>
<comment type="caution">
    <text evidence="2">The sequence shown here is derived from an EMBL/GenBank/DDBJ whole genome shotgun (WGS) entry which is preliminary data.</text>
</comment>
<dbReference type="SUPFAM" id="SSF53335">
    <property type="entry name" value="S-adenosyl-L-methionine-dependent methyltransferases"/>
    <property type="match status" value="1"/>
</dbReference>
<feature type="non-terminal residue" evidence="2">
    <location>
        <position position="271"/>
    </location>
</feature>
<gene>
    <name evidence="2" type="ORF">BCR35DRAFT_283426</name>
</gene>
<evidence type="ECO:0000256" key="1">
    <source>
        <dbReference type="SAM" id="MobiDB-lite"/>
    </source>
</evidence>
<evidence type="ECO:0000313" key="3">
    <source>
        <dbReference type="Proteomes" id="UP000193467"/>
    </source>
</evidence>
<dbReference type="OrthoDB" id="194386at2759"/>
<dbReference type="GO" id="GO:0005634">
    <property type="term" value="C:nucleus"/>
    <property type="evidence" value="ECO:0007669"/>
    <property type="project" value="TreeGrafter"/>
</dbReference>
<keyword evidence="3" id="KW-1185">Reference proteome</keyword>
<protein>
    <recommendedName>
        <fullName evidence="4">Methyltransferase-domain-containing protein</fullName>
    </recommendedName>
</protein>
<dbReference type="Proteomes" id="UP000193467">
    <property type="component" value="Unassembled WGS sequence"/>
</dbReference>
<evidence type="ECO:0008006" key="4">
    <source>
        <dbReference type="Google" id="ProtNLM"/>
    </source>
</evidence>
<dbReference type="InParanoid" id="A0A1Y2DTG3"/>
<accession>A0A1Y2DTG3</accession>
<sequence length="271" mass="29934">MQPLPAHQTKHLQQLEYPLPSGQFVNIVQNDSLEDSTGRTLWLGAQVLAVYLHDLFGSDKSYKSVAGGAKRRKTVCDLGSGTGLLALSLNAQGFDVLATDVPTIADGLLRQNLAARPPPTTELEQPILQARALDWFSESSTWEFSRWSISPPAEGNDTDSDPPPNDLLSPPFDFITTTDSIYDSSLSTPLLRTLSSLSSPPLSSRTPPPIFVALEVRDPQLIDSFLRQAKEEWGFKCSRVEDGRLRKLMGEDGVGWEDEDWEGVQVWKLVL</sequence>
<name>A0A1Y2DTG3_9BASI</name>
<dbReference type="EMBL" id="MCGR01000071">
    <property type="protein sequence ID" value="ORY61945.1"/>
    <property type="molecule type" value="Genomic_DNA"/>
</dbReference>
<dbReference type="STRING" id="106004.A0A1Y2DTG3"/>
<evidence type="ECO:0000313" key="2">
    <source>
        <dbReference type="EMBL" id="ORY61945.1"/>
    </source>
</evidence>
<dbReference type="PANTHER" id="PTHR14614:SF162">
    <property type="entry name" value="EXPRESSED PROTEIN"/>
    <property type="match status" value="1"/>
</dbReference>
<dbReference type="Pfam" id="PF10294">
    <property type="entry name" value="Methyltransf_16"/>
    <property type="match status" value="1"/>
</dbReference>
<dbReference type="GO" id="GO:0005737">
    <property type="term" value="C:cytoplasm"/>
    <property type="evidence" value="ECO:0007669"/>
    <property type="project" value="TreeGrafter"/>
</dbReference>
<dbReference type="AlphaFoldDB" id="A0A1Y2DTG3"/>
<dbReference type="PANTHER" id="PTHR14614">
    <property type="entry name" value="HEPATOCELLULAR CARCINOMA-ASSOCIATED ANTIGEN"/>
    <property type="match status" value="1"/>
</dbReference>
<proteinExistence type="predicted"/>
<feature type="region of interest" description="Disordered" evidence="1">
    <location>
        <begin position="147"/>
        <end position="170"/>
    </location>
</feature>
<dbReference type="InterPro" id="IPR019410">
    <property type="entry name" value="Methyltransf_16"/>
</dbReference>
<dbReference type="InterPro" id="IPR029063">
    <property type="entry name" value="SAM-dependent_MTases_sf"/>
</dbReference>
<dbReference type="GO" id="GO:0008757">
    <property type="term" value="F:S-adenosylmethionine-dependent methyltransferase activity"/>
    <property type="evidence" value="ECO:0007669"/>
    <property type="project" value="UniProtKB-ARBA"/>
</dbReference>